<accession>A0A914DAH1</accession>
<reference evidence="2" key="1">
    <citation type="submission" date="2022-11" db="UniProtKB">
        <authorList>
            <consortium name="WormBaseParasite"/>
        </authorList>
    </citation>
    <scope>IDENTIFICATION</scope>
</reference>
<dbReference type="WBParaSite" id="ACRNAN_scaffold21327.g14302.t1">
    <property type="protein sequence ID" value="ACRNAN_scaffold21327.g14302.t1"/>
    <property type="gene ID" value="ACRNAN_scaffold21327.g14302"/>
</dbReference>
<proteinExistence type="predicted"/>
<dbReference type="AlphaFoldDB" id="A0A914DAH1"/>
<evidence type="ECO:0000313" key="2">
    <source>
        <dbReference type="WBParaSite" id="ACRNAN_scaffold21327.g14302.t1"/>
    </source>
</evidence>
<protein>
    <submittedName>
        <fullName evidence="2">Uncharacterized protein</fullName>
    </submittedName>
</protein>
<sequence>MFNLKESATTTDAKPQAIIRNIKRDLNVEALARMPHDSTLCSEIYQRRPSDANMQMRLQETMELVIPQELTVTQN</sequence>
<organism evidence="1 2">
    <name type="scientific">Acrobeloides nanus</name>
    <dbReference type="NCBI Taxonomy" id="290746"/>
    <lineage>
        <taxon>Eukaryota</taxon>
        <taxon>Metazoa</taxon>
        <taxon>Ecdysozoa</taxon>
        <taxon>Nematoda</taxon>
        <taxon>Chromadorea</taxon>
        <taxon>Rhabditida</taxon>
        <taxon>Tylenchina</taxon>
        <taxon>Cephalobomorpha</taxon>
        <taxon>Cephaloboidea</taxon>
        <taxon>Cephalobidae</taxon>
        <taxon>Acrobeloides</taxon>
    </lineage>
</organism>
<name>A0A914DAH1_9BILA</name>
<evidence type="ECO:0000313" key="1">
    <source>
        <dbReference type="Proteomes" id="UP000887540"/>
    </source>
</evidence>
<keyword evidence="1" id="KW-1185">Reference proteome</keyword>
<dbReference type="Proteomes" id="UP000887540">
    <property type="component" value="Unplaced"/>
</dbReference>